<evidence type="ECO:0000313" key="2">
    <source>
        <dbReference type="Proteomes" id="UP001501725"/>
    </source>
</evidence>
<name>A0ABP8G4K4_9BACT</name>
<organism evidence="1 2">
    <name type="scientific">Flaviaesturariibacter amylovorans</name>
    <dbReference type="NCBI Taxonomy" id="1084520"/>
    <lineage>
        <taxon>Bacteria</taxon>
        <taxon>Pseudomonadati</taxon>
        <taxon>Bacteroidota</taxon>
        <taxon>Chitinophagia</taxon>
        <taxon>Chitinophagales</taxon>
        <taxon>Chitinophagaceae</taxon>
        <taxon>Flaviaestuariibacter</taxon>
    </lineage>
</organism>
<dbReference type="EMBL" id="BAABGY010000001">
    <property type="protein sequence ID" value="GAA4317162.1"/>
    <property type="molecule type" value="Genomic_DNA"/>
</dbReference>
<protein>
    <recommendedName>
        <fullName evidence="3">SRPBCC domain-containing protein</fullName>
    </recommendedName>
</protein>
<dbReference type="CDD" id="cd07814">
    <property type="entry name" value="SRPBCC_CalC_Aha1-like"/>
    <property type="match status" value="1"/>
</dbReference>
<dbReference type="Proteomes" id="UP001501725">
    <property type="component" value="Unassembled WGS sequence"/>
</dbReference>
<reference evidence="2" key="1">
    <citation type="journal article" date="2019" name="Int. J. Syst. Evol. Microbiol.">
        <title>The Global Catalogue of Microorganisms (GCM) 10K type strain sequencing project: providing services to taxonomists for standard genome sequencing and annotation.</title>
        <authorList>
            <consortium name="The Broad Institute Genomics Platform"/>
            <consortium name="The Broad Institute Genome Sequencing Center for Infectious Disease"/>
            <person name="Wu L."/>
            <person name="Ma J."/>
        </authorList>
    </citation>
    <scope>NUCLEOTIDE SEQUENCE [LARGE SCALE GENOMIC DNA]</scope>
    <source>
        <strain evidence="2">JCM 17919</strain>
    </source>
</reference>
<dbReference type="InterPro" id="IPR023393">
    <property type="entry name" value="START-like_dom_sf"/>
</dbReference>
<dbReference type="Gene3D" id="3.30.530.20">
    <property type="match status" value="1"/>
</dbReference>
<evidence type="ECO:0000313" key="1">
    <source>
        <dbReference type="EMBL" id="GAA4317162.1"/>
    </source>
</evidence>
<keyword evidence="2" id="KW-1185">Reference proteome</keyword>
<dbReference type="SUPFAM" id="SSF55961">
    <property type="entry name" value="Bet v1-like"/>
    <property type="match status" value="1"/>
</dbReference>
<sequence>MWLTNTPHMQTLDFSIHINAPRARVWESLWSNAGYRYWTAVFAEGSYYEGDLSEGSRVRFLGPNNSGMWSLVGAHRAPERLAFVHQGAIKDGVEQEPGVWAGTTESYDLRDVDGATELSVTVGTTEEAAGYFNETFPKALQRVKEAVEGRL</sequence>
<evidence type="ECO:0008006" key="3">
    <source>
        <dbReference type="Google" id="ProtNLM"/>
    </source>
</evidence>
<proteinExistence type="predicted"/>
<accession>A0ABP8G4K4</accession>
<gene>
    <name evidence="1" type="ORF">GCM10023184_00700</name>
</gene>
<comment type="caution">
    <text evidence="1">The sequence shown here is derived from an EMBL/GenBank/DDBJ whole genome shotgun (WGS) entry which is preliminary data.</text>
</comment>